<proteinExistence type="predicted"/>
<dbReference type="CDD" id="cd06488">
    <property type="entry name" value="p23_melusin_like"/>
    <property type="match status" value="1"/>
</dbReference>
<dbReference type="PANTHER" id="PTHR46983">
    <property type="entry name" value="CYSTEINE AND HISTIDINE-RICH DOMAIN-CONTAINING PROTEIN 1"/>
    <property type="match status" value="1"/>
</dbReference>
<dbReference type="Pfam" id="PF04969">
    <property type="entry name" value="CS"/>
    <property type="match status" value="1"/>
</dbReference>
<dbReference type="InterPro" id="IPR039790">
    <property type="entry name" value="CHRD1"/>
</dbReference>
<keyword evidence="8" id="KW-1185">Reference proteome</keyword>
<feature type="compositionally biased region" description="Acidic residues" evidence="4">
    <location>
        <begin position="416"/>
        <end position="434"/>
    </location>
</feature>
<dbReference type="GO" id="GO:0046872">
    <property type="term" value="F:metal ion binding"/>
    <property type="evidence" value="ECO:0007669"/>
    <property type="project" value="UniProtKB-KW"/>
</dbReference>
<feature type="domain" description="CS" evidence="5">
    <location>
        <begin position="223"/>
        <end position="312"/>
    </location>
</feature>
<sequence length="434" mass="49907">MALLCYNKGCGEKFDPDKNKDDSCLFHPGVPIFHDALKGWSCCKKRTTDFSEFLSIKGCTRGRHSDVKPQEPLRPEVSSDKSEMKPASDREIIYQGPKSAEALQKERPSSNQPMTKLPHKVSASLVQALEKLGVDRSAESEKKESEDVMHGTRCKNTGCKTVYEGPDTDTEVCTHHPGAPVFHEGYKYWSCCCIKTTDFNAFLDQKGCTTGKHRWVAKQDKKKVACRHDWHQTANTVVVTIYAKNSNPDFCSIEANPTVLICQIQFESNKIFKREFHFWGVIDAKQSSVNMVPSKVEITLRKANQVSWGKLEDPNYTPEPDPVNDDVADDNQESQQPDWDIADDDISDSDEEWAYDTPQNKSQGVESEEQRKRREEQEVQNQKRKEVEEEMKRLMQEQQRAEEQRRKLEEQRREEEQEGYEDMPDLEDQDADVE</sequence>
<keyword evidence="2" id="KW-0677">Repeat</keyword>
<dbReference type="SUPFAM" id="SSF49764">
    <property type="entry name" value="HSP20-like chaperones"/>
    <property type="match status" value="1"/>
</dbReference>
<dbReference type="KEGG" id="pmei:106926943"/>
<dbReference type="STRING" id="48701.ENSPMEP00000006313"/>
<feature type="compositionally biased region" description="Basic and acidic residues" evidence="4">
    <location>
        <begin position="368"/>
        <end position="415"/>
    </location>
</feature>
<evidence type="ECO:0000256" key="1">
    <source>
        <dbReference type="ARBA" id="ARBA00022723"/>
    </source>
</evidence>
<accession>A0A3B3WU66</accession>
<dbReference type="GeneID" id="106926943"/>
<feature type="domain" description="CHORD" evidence="6">
    <location>
        <begin position="154"/>
        <end position="213"/>
    </location>
</feature>
<evidence type="ECO:0000259" key="6">
    <source>
        <dbReference type="PROSITE" id="PS51401"/>
    </source>
</evidence>
<protein>
    <recommendedName>
        <fullName evidence="9">Integrin beta-1-binding protein 2</fullName>
    </recommendedName>
</protein>
<reference evidence="7" key="2">
    <citation type="submission" date="2025-09" db="UniProtKB">
        <authorList>
            <consortium name="Ensembl"/>
        </authorList>
    </citation>
    <scope>IDENTIFICATION</scope>
</reference>
<evidence type="ECO:0008006" key="9">
    <source>
        <dbReference type="Google" id="ProtNLM"/>
    </source>
</evidence>
<dbReference type="PANTHER" id="PTHR46983:SF2">
    <property type="entry name" value="INTEGRIN SUBUNIT BETA 1 BINDING PROTEIN 2"/>
    <property type="match status" value="1"/>
</dbReference>
<dbReference type="InterPro" id="IPR007052">
    <property type="entry name" value="CS_dom"/>
</dbReference>
<feature type="compositionally biased region" description="Acidic residues" evidence="4">
    <location>
        <begin position="322"/>
        <end position="332"/>
    </location>
</feature>
<dbReference type="OrthoDB" id="10261079at2759"/>
<dbReference type="FunFam" id="4.10.1130.20:FF:000001">
    <property type="entry name" value="Cysteine and histidine-rich domain-containing protein 1"/>
    <property type="match status" value="1"/>
</dbReference>
<organism evidence="7 8">
    <name type="scientific">Poecilia mexicana</name>
    <dbReference type="NCBI Taxonomy" id="48701"/>
    <lineage>
        <taxon>Eukaryota</taxon>
        <taxon>Metazoa</taxon>
        <taxon>Chordata</taxon>
        <taxon>Craniata</taxon>
        <taxon>Vertebrata</taxon>
        <taxon>Euteleostomi</taxon>
        <taxon>Actinopterygii</taxon>
        <taxon>Neopterygii</taxon>
        <taxon>Teleostei</taxon>
        <taxon>Neoteleostei</taxon>
        <taxon>Acanthomorphata</taxon>
        <taxon>Ovalentaria</taxon>
        <taxon>Atherinomorphae</taxon>
        <taxon>Cyprinodontiformes</taxon>
        <taxon>Poeciliidae</taxon>
        <taxon>Poeciliinae</taxon>
        <taxon>Poecilia</taxon>
    </lineage>
</organism>
<evidence type="ECO:0000256" key="3">
    <source>
        <dbReference type="ARBA" id="ARBA00022833"/>
    </source>
</evidence>
<dbReference type="Gene3D" id="2.60.40.790">
    <property type="match status" value="1"/>
</dbReference>
<evidence type="ECO:0000256" key="2">
    <source>
        <dbReference type="ARBA" id="ARBA00022737"/>
    </source>
</evidence>
<reference evidence="7" key="1">
    <citation type="submission" date="2025-08" db="UniProtKB">
        <authorList>
            <consortium name="Ensembl"/>
        </authorList>
    </citation>
    <scope>IDENTIFICATION</scope>
</reference>
<dbReference type="Proteomes" id="UP000261480">
    <property type="component" value="Unplaced"/>
</dbReference>
<dbReference type="InterPro" id="IPR007051">
    <property type="entry name" value="CHORD_dom"/>
</dbReference>
<dbReference type="Pfam" id="PF04968">
    <property type="entry name" value="CHORD"/>
    <property type="match status" value="2"/>
</dbReference>
<dbReference type="InterPro" id="IPR008978">
    <property type="entry name" value="HSP20-like_chaperone"/>
</dbReference>
<feature type="region of interest" description="Disordered" evidence="4">
    <location>
        <begin position="61"/>
        <end position="88"/>
    </location>
</feature>
<keyword evidence="3" id="KW-0862">Zinc</keyword>
<feature type="region of interest" description="Disordered" evidence="4">
    <location>
        <begin position="309"/>
        <end position="434"/>
    </location>
</feature>
<feature type="domain" description="CHORD" evidence="6">
    <location>
        <begin position="5"/>
        <end position="64"/>
    </location>
</feature>
<dbReference type="Gene3D" id="4.10.1130.20">
    <property type="match status" value="2"/>
</dbReference>
<feature type="compositionally biased region" description="Acidic residues" evidence="4">
    <location>
        <begin position="340"/>
        <end position="354"/>
    </location>
</feature>
<dbReference type="RefSeq" id="XP_014857648.1">
    <property type="nucleotide sequence ID" value="XM_015002162.1"/>
</dbReference>
<keyword evidence="1" id="KW-0479">Metal-binding</keyword>
<feature type="compositionally biased region" description="Basic and acidic residues" evidence="4">
    <location>
        <begin position="63"/>
        <end position="88"/>
    </location>
</feature>
<dbReference type="PROSITE" id="PS51401">
    <property type="entry name" value="CHORD"/>
    <property type="match status" value="2"/>
</dbReference>
<name>A0A3B3WU66_9TELE</name>
<evidence type="ECO:0000313" key="8">
    <source>
        <dbReference type="Proteomes" id="UP000261480"/>
    </source>
</evidence>
<dbReference type="PROSITE" id="PS51203">
    <property type="entry name" value="CS"/>
    <property type="match status" value="1"/>
</dbReference>
<evidence type="ECO:0000259" key="5">
    <source>
        <dbReference type="PROSITE" id="PS51203"/>
    </source>
</evidence>
<evidence type="ECO:0000313" key="7">
    <source>
        <dbReference type="Ensembl" id="ENSPMEP00000006313.1"/>
    </source>
</evidence>
<dbReference type="Ensembl" id="ENSPMET00000006044.1">
    <property type="protein sequence ID" value="ENSPMEP00000006313.1"/>
    <property type="gene ID" value="ENSPMEG00000000144.1"/>
</dbReference>
<evidence type="ECO:0000256" key="4">
    <source>
        <dbReference type="SAM" id="MobiDB-lite"/>
    </source>
</evidence>
<dbReference type="AlphaFoldDB" id="A0A3B3WU66"/>